<accession>A0A8J7Z001</accession>
<keyword evidence="1" id="KW-0812">Transmembrane</keyword>
<proteinExistence type="predicted"/>
<keyword evidence="1" id="KW-0472">Membrane</keyword>
<protein>
    <submittedName>
        <fullName evidence="2">Uncharacterized protein</fullName>
    </submittedName>
</protein>
<name>A0A8J7Z001_9CYAN</name>
<reference evidence="2" key="1">
    <citation type="submission" date="2019-12" db="EMBL/GenBank/DDBJ databases">
        <title>High-Quality draft genome sequences of three cyanobacteria isolated from the limestone walls of the Old Cathedral of Coimbra.</title>
        <authorList>
            <person name="Tiago I."/>
            <person name="Soares F."/>
            <person name="Portugal A."/>
        </authorList>
    </citation>
    <scope>NUCLEOTIDE SEQUENCE</scope>
    <source>
        <strain evidence="2">A</strain>
    </source>
</reference>
<dbReference type="Proteomes" id="UP000646053">
    <property type="component" value="Unassembled WGS sequence"/>
</dbReference>
<dbReference type="AlphaFoldDB" id="A0A8J7Z001"/>
<organism evidence="2 3">
    <name type="scientific">Myxacorys almedinensis A</name>
    <dbReference type="NCBI Taxonomy" id="2690445"/>
    <lineage>
        <taxon>Bacteria</taxon>
        <taxon>Bacillati</taxon>
        <taxon>Cyanobacteriota</taxon>
        <taxon>Cyanophyceae</taxon>
        <taxon>Leptolyngbyales</taxon>
        <taxon>Leptolyngbyaceae</taxon>
        <taxon>Myxacorys</taxon>
        <taxon>Myxacorys almedinensis</taxon>
    </lineage>
</organism>
<dbReference type="EMBL" id="WVIE01000007">
    <property type="protein sequence ID" value="NDJ17199.1"/>
    <property type="molecule type" value="Genomic_DNA"/>
</dbReference>
<evidence type="ECO:0000313" key="3">
    <source>
        <dbReference type="Proteomes" id="UP000646053"/>
    </source>
</evidence>
<dbReference type="RefSeq" id="WP_162422706.1">
    <property type="nucleotide sequence ID" value="NZ_WVIE01000007.1"/>
</dbReference>
<gene>
    <name evidence="2" type="ORF">GS601_07835</name>
</gene>
<evidence type="ECO:0000313" key="2">
    <source>
        <dbReference type="EMBL" id="NDJ17199.1"/>
    </source>
</evidence>
<evidence type="ECO:0000256" key="1">
    <source>
        <dbReference type="SAM" id="Phobius"/>
    </source>
</evidence>
<keyword evidence="3" id="KW-1185">Reference proteome</keyword>
<keyword evidence="1" id="KW-1133">Transmembrane helix</keyword>
<sequence>MNHYCDQWISDWCADNGWTEWFRERSSYWAFPPNAVMPVPIPPPVLRAIKVEKGLSVDERLWCLIAIAVVVLGVLGTFLLASPMPLVVAFVFSAIAVARLEDDEMLDVHPELYS</sequence>
<comment type="caution">
    <text evidence="2">The sequence shown here is derived from an EMBL/GenBank/DDBJ whole genome shotgun (WGS) entry which is preliminary data.</text>
</comment>
<feature type="transmembrane region" description="Helical" evidence="1">
    <location>
        <begin position="61"/>
        <end position="81"/>
    </location>
</feature>